<keyword evidence="1 4" id="KW-0812">Transmembrane</keyword>
<dbReference type="InterPro" id="IPR011701">
    <property type="entry name" value="MFS"/>
</dbReference>
<dbReference type="KEGG" id="swi:Swit_1427"/>
<dbReference type="PROSITE" id="PS50850">
    <property type="entry name" value="MFS"/>
    <property type="match status" value="1"/>
</dbReference>
<keyword evidence="3 4" id="KW-0472">Membrane</keyword>
<dbReference type="Gene3D" id="1.20.1250.20">
    <property type="entry name" value="MFS general substrate transporter like domains"/>
    <property type="match status" value="1"/>
</dbReference>
<feature type="transmembrane region" description="Helical" evidence="4">
    <location>
        <begin position="17"/>
        <end position="44"/>
    </location>
</feature>
<evidence type="ECO:0000256" key="4">
    <source>
        <dbReference type="SAM" id="Phobius"/>
    </source>
</evidence>
<feature type="transmembrane region" description="Helical" evidence="4">
    <location>
        <begin position="142"/>
        <end position="163"/>
    </location>
</feature>
<reference evidence="6 7" key="1">
    <citation type="journal article" date="2010" name="J. Bacteriol.">
        <title>Genome sequence of the dioxin-mineralizing bacterium Sphingomonas wittichii RW1.</title>
        <authorList>
            <person name="Miller T.R."/>
            <person name="Delcher A.L."/>
            <person name="Salzberg S.L."/>
            <person name="Saunders E."/>
            <person name="Detter J.C."/>
            <person name="Halden R.U."/>
        </authorList>
    </citation>
    <scope>NUCLEOTIDE SEQUENCE [LARGE SCALE GENOMIC DNA]</scope>
    <source>
        <strain evidence="7">DSM 6014 / CCUG 31198 / JCM 15750 / NBRC 105917 / EY 4224 / RW1</strain>
    </source>
</reference>
<feature type="transmembrane region" description="Helical" evidence="4">
    <location>
        <begin position="269"/>
        <end position="288"/>
    </location>
</feature>
<feature type="transmembrane region" description="Helical" evidence="4">
    <location>
        <begin position="85"/>
        <end position="105"/>
    </location>
</feature>
<evidence type="ECO:0000313" key="6">
    <source>
        <dbReference type="EMBL" id="ABQ67791.1"/>
    </source>
</evidence>
<dbReference type="EMBL" id="CP000699">
    <property type="protein sequence ID" value="ABQ67791.1"/>
    <property type="molecule type" value="Genomic_DNA"/>
</dbReference>
<dbReference type="InterPro" id="IPR036259">
    <property type="entry name" value="MFS_trans_sf"/>
</dbReference>
<feature type="transmembrane region" description="Helical" evidence="4">
    <location>
        <begin position="111"/>
        <end position="130"/>
    </location>
</feature>
<dbReference type="SUPFAM" id="SSF103473">
    <property type="entry name" value="MFS general substrate transporter"/>
    <property type="match status" value="1"/>
</dbReference>
<gene>
    <name evidence="6" type="ordered locus">Swit_1427</name>
</gene>
<dbReference type="PANTHER" id="PTHR11360">
    <property type="entry name" value="MONOCARBOXYLATE TRANSPORTER"/>
    <property type="match status" value="1"/>
</dbReference>
<dbReference type="InterPro" id="IPR050327">
    <property type="entry name" value="Proton-linked_MCT"/>
</dbReference>
<evidence type="ECO:0000259" key="5">
    <source>
        <dbReference type="PROSITE" id="PS50850"/>
    </source>
</evidence>
<feature type="transmembrane region" description="Helical" evidence="4">
    <location>
        <begin position="50"/>
        <end position="73"/>
    </location>
</feature>
<proteinExistence type="predicted"/>
<evidence type="ECO:0000256" key="1">
    <source>
        <dbReference type="ARBA" id="ARBA00022692"/>
    </source>
</evidence>
<dbReference type="Proteomes" id="UP000001989">
    <property type="component" value="Chromosome"/>
</dbReference>
<feature type="transmembrane region" description="Helical" evidence="4">
    <location>
        <begin position="175"/>
        <end position="195"/>
    </location>
</feature>
<evidence type="ECO:0000256" key="3">
    <source>
        <dbReference type="ARBA" id="ARBA00023136"/>
    </source>
</evidence>
<dbReference type="Pfam" id="PF07690">
    <property type="entry name" value="MFS_1"/>
    <property type="match status" value="1"/>
</dbReference>
<keyword evidence="2 4" id="KW-1133">Transmembrane helix</keyword>
<feature type="transmembrane region" description="Helical" evidence="4">
    <location>
        <begin position="230"/>
        <end position="249"/>
    </location>
</feature>
<feature type="domain" description="Major facilitator superfamily (MFS) profile" evidence="5">
    <location>
        <begin position="17"/>
        <end position="409"/>
    </location>
</feature>
<dbReference type="GO" id="GO:0022857">
    <property type="term" value="F:transmembrane transporter activity"/>
    <property type="evidence" value="ECO:0007669"/>
    <property type="project" value="InterPro"/>
</dbReference>
<evidence type="ECO:0000256" key="2">
    <source>
        <dbReference type="ARBA" id="ARBA00022989"/>
    </source>
</evidence>
<organism evidence="6 7">
    <name type="scientific">Rhizorhabdus wittichii (strain DSM 6014 / CCUG 31198 / JCM 15750 / NBRC 105917 / EY 4224 / RW1)</name>
    <name type="common">Sphingomonas wittichii</name>
    <dbReference type="NCBI Taxonomy" id="392499"/>
    <lineage>
        <taxon>Bacteria</taxon>
        <taxon>Pseudomonadati</taxon>
        <taxon>Pseudomonadota</taxon>
        <taxon>Alphaproteobacteria</taxon>
        <taxon>Sphingomonadales</taxon>
        <taxon>Sphingomonadaceae</taxon>
        <taxon>Rhizorhabdus</taxon>
    </lineage>
</organism>
<dbReference type="AlphaFoldDB" id="A0A9J9LE83"/>
<name>A0A9J9LE83_RHIWR</name>
<keyword evidence="7" id="KW-1185">Reference proteome</keyword>
<feature type="transmembrane region" description="Helical" evidence="4">
    <location>
        <begin position="384"/>
        <end position="405"/>
    </location>
</feature>
<feature type="transmembrane region" description="Helical" evidence="4">
    <location>
        <begin position="355"/>
        <end position="378"/>
    </location>
</feature>
<accession>A0A9J9LE83</accession>
<dbReference type="OrthoDB" id="9796632at2"/>
<evidence type="ECO:0000313" key="7">
    <source>
        <dbReference type="Proteomes" id="UP000001989"/>
    </source>
</evidence>
<sequence>MNEVTAPASELRQNWKLLVAATLCAAMGMPTLALFSIGIFAPIFAKAFGWSFAAIMGGLALSSVLILLVGPIVGRRVDRYGSRGIGAISLAGLGIGYASFALATGSIVQYYLSWFCFALFGMGATAITFSHAISRNFSRQRGIALGITLSGSGLCAILVKLFANWAIDPLGWRMTMVAIGAVPIVVGIPLILWGFPRRSEGAVASVPESAVSAPAALPGMTRGEAFQSRAFWLIALGFTPIAFANGAPLPNMENILQAVSVGPEDVVRITSLMGGFILIGRIAGGWLIDHFWAPAVAAVLLLLASAGCMLLAQDQITHVQAMIAVAALSAAAGMEYDLLAFLIARYIGVRSYGAVYGILFGLFAIGAGGGPALLGRAFDLAGNYAIGLICCAIALAVAIVPILLLGRYPVFETVAPE</sequence>
<feature type="transmembrane region" description="Helical" evidence="4">
    <location>
        <begin position="295"/>
        <end position="313"/>
    </location>
</feature>
<feature type="transmembrane region" description="Helical" evidence="4">
    <location>
        <begin position="319"/>
        <end position="343"/>
    </location>
</feature>
<dbReference type="InterPro" id="IPR020846">
    <property type="entry name" value="MFS_dom"/>
</dbReference>
<dbReference type="PANTHER" id="PTHR11360:SF284">
    <property type="entry name" value="EG:103B4.3 PROTEIN-RELATED"/>
    <property type="match status" value="1"/>
</dbReference>
<protein>
    <submittedName>
        <fullName evidence="6">Major facilitator superfamily MFS_1</fullName>
    </submittedName>
</protein>